<name>A0A6A4QIY4_LUPAL</name>
<comment type="caution">
    <text evidence="2">The sequence shown here is derived from an EMBL/GenBank/DDBJ whole genome shotgun (WGS) entry which is preliminary data.</text>
</comment>
<dbReference type="Proteomes" id="UP000447434">
    <property type="component" value="Chromosome 5"/>
</dbReference>
<evidence type="ECO:0000256" key="1">
    <source>
        <dbReference type="SAM" id="Phobius"/>
    </source>
</evidence>
<gene>
    <name evidence="2" type="ORF">Lalb_Chr05g0222231</name>
</gene>
<accession>A0A6A4QIY4</accession>
<dbReference type="AlphaFoldDB" id="A0A6A4QIY4"/>
<proteinExistence type="predicted"/>
<evidence type="ECO:0000313" key="3">
    <source>
        <dbReference type="Proteomes" id="UP000447434"/>
    </source>
</evidence>
<dbReference type="EMBL" id="WOCE01000005">
    <property type="protein sequence ID" value="KAE9613891.1"/>
    <property type="molecule type" value="Genomic_DNA"/>
</dbReference>
<keyword evidence="1" id="KW-1133">Transmembrane helix</keyword>
<sequence length="67" mass="8358">MFLISFHFYPYPFIYHLPLHFSHTATIRSHDLLSYHHKIYVFLFLFKQHFSSIIFLFQLFFFGLLFH</sequence>
<keyword evidence="1" id="KW-0472">Membrane</keyword>
<keyword evidence="1" id="KW-0812">Transmembrane</keyword>
<evidence type="ECO:0000313" key="2">
    <source>
        <dbReference type="EMBL" id="KAE9613891.1"/>
    </source>
</evidence>
<feature type="transmembrane region" description="Helical" evidence="1">
    <location>
        <begin position="39"/>
        <end position="66"/>
    </location>
</feature>
<organism evidence="2 3">
    <name type="scientific">Lupinus albus</name>
    <name type="common">White lupine</name>
    <name type="synonym">Lupinus termis</name>
    <dbReference type="NCBI Taxonomy" id="3870"/>
    <lineage>
        <taxon>Eukaryota</taxon>
        <taxon>Viridiplantae</taxon>
        <taxon>Streptophyta</taxon>
        <taxon>Embryophyta</taxon>
        <taxon>Tracheophyta</taxon>
        <taxon>Spermatophyta</taxon>
        <taxon>Magnoliopsida</taxon>
        <taxon>eudicotyledons</taxon>
        <taxon>Gunneridae</taxon>
        <taxon>Pentapetalae</taxon>
        <taxon>rosids</taxon>
        <taxon>fabids</taxon>
        <taxon>Fabales</taxon>
        <taxon>Fabaceae</taxon>
        <taxon>Papilionoideae</taxon>
        <taxon>50 kb inversion clade</taxon>
        <taxon>genistoids sensu lato</taxon>
        <taxon>core genistoids</taxon>
        <taxon>Genisteae</taxon>
        <taxon>Lupinus</taxon>
    </lineage>
</organism>
<keyword evidence="3" id="KW-1185">Reference proteome</keyword>
<reference evidence="3" key="1">
    <citation type="journal article" date="2020" name="Nat. Commun.">
        <title>Genome sequence of the cluster root forming white lupin.</title>
        <authorList>
            <person name="Hufnagel B."/>
            <person name="Marques A."/>
            <person name="Soriano A."/>
            <person name="Marques L."/>
            <person name="Divol F."/>
            <person name="Doumas P."/>
            <person name="Sallet E."/>
            <person name="Mancinotti D."/>
            <person name="Carrere S."/>
            <person name="Marande W."/>
            <person name="Arribat S."/>
            <person name="Keller J."/>
            <person name="Huneau C."/>
            <person name="Blein T."/>
            <person name="Aime D."/>
            <person name="Laguerre M."/>
            <person name="Taylor J."/>
            <person name="Schubert V."/>
            <person name="Nelson M."/>
            <person name="Geu-Flores F."/>
            <person name="Crespi M."/>
            <person name="Gallardo-Guerrero K."/>
            <person name="Delaux P.-M."/>
            <person name="Salse J."/>
            <person name="Berges H."/>
            <person name="Guyot R."/>
            <person name="Gouzy J."/>
            <person name="Peret B."/>
        </authorList>
    </citation>
    <scope>NUCLEOTIDE SEQUENCE [LARGE SCALE GENOMIC DNA]</scope>
    <source>
        <strain evidence="3">cv. Amiga</strain>
    </source>
</reference>
<protein>
    <submittedName>
        <fullName evidence="2">Uncharacterized protein</fullName>
    </submittedName>
</protein>